<dbReference type="GO" id="GO:0016020">
    <property type="term" value="C:membrane"/>
    <property type="evidence" value="ECO:0007669"/>
    <property type="project" value="UniProtKB-SubCell"/>
</dbReference>
<dbReference type="OrthoDB" id="5296287at2759"/>
<feature type="transmembrane region" description="Helical" evidence="5">
    <location>
        <begin position="416"/>
        <end position="440"/>
    </location>
</feature>
<feature type="transmembrane region" description="Helical" evidence="5">
    <location>
        <begin position="205"/>
        <end position="227"/>
    </location>
</feature>
<feature type="transmembrane region" description="Helical" evidence="5">
    <location>
        <begin position="384"/>
        <end position="404"/>
    </location>
</feature>
<comment type="subcellular location">
    <subcellularLocation>
        <location evidence="1">Membrane</location>
        <topology evidence="1">Multi-pass membrane protein</topology>
    </subcellularLocation>
</comment>
<sequence>MSQNNNVQDKGDDDNVSDLEKKTLDENLDMDQCLEYVNPKGKYQLILFSILLLQGIVGSFVFVGGPYFFQDPIFICQDGSTCSQEDACKQGNYSISDSSNHTLTLQFDLYCDRQYLKNLSLSFIFIGSLCGTFFFSFLSDLKGRKLPMIISWAFSVLGIGILAFSQNYAMIFVGQFLGGFGIYPTSTLAFIVMSEQSTGNFRKVATGYLLLGYTLSEGSINLLGFLFNNDWKILIRYWLFIPSIILWFPLFYLIESPRFYLNKDKEKVLDCLNKIGARNTKKSYQAAPLQLTKEQINFHKYSLIKKKEVYSYLTLFKYKSTRWITIACSIQKFLMIFVNYGTQFSLSDFGFNIYINATIGFLAEMVCFGFLVKVLNTFKRKPSALFFQILSSIFCLLFIAFPIPDSCKNSSCYQKYVQILLFLLSKMSINSYFVVISTYFPELYPTSVRSLGVGFIRATGISGSILSSFAISWSKELGISPLVSFGIIGSFGIIFGFYLPETQNQPLQDEIIEIKHQKNSLLEVDAYQAVSKISDTYNNQLSNQSDD</sequence>
<feature type="transmembrane region" description="Helical" evidence="5">
    <location>
        <begin position="119"/>
        <end position="139"/>
    </location>
</feature>
<dbReference type="EMBL" id="GG662718">
    <property type="protein sequence ID" value="EAR93963.2"/>
    <property type="molecule type" value="Genomic_DNA"/>
</dbReference>
<feature type="transmembrane region" description="Helical" evidence="5">
    <location>
        <begin position="45"/>
        <end position="69"/>
    </location>
</feature>
<feature type="transmembrane region" description="Helical" evidence="5">
    <location>
        <begin position="452"/>
        <end position="473"/>
    </location>
</feature>
<dbReference type="AlphaFoldDB" id="Q23C05"/>
<dbReference type="HOGENOM" id="CLU_001265_33_5_1"/>
<organism evidence="7 8">
    <name type="scientific">Tetrahymena thermophila (strain SB210)</name>
    <dbReference type="NCBI Taxonomy" id="312017"/>
    <lineage>
        <taxon>Eukaryota</taxon>
        <taxon>Sar</taxon>
        <taxon>Alveolata</taxon>
        <taxon>Ciliophora</taxon>
        <taxon>Intramacronucleata</taxon>
        <taxon>Oligohymenophorea</taxon>
        <taxon>Hymenostomatida</taxon>
        <taxon>Tetrahymenina</taxon>
        <taxon>Tetrahymenidae</taxon>
        <taxon>Tetrahymena</taxon>
    </lineage>
</organism>
<feature type="transmembrane region" description="Helical" evidence="5">
    <location>
        <begin position="170"/>
        <end position="193"/>
    </location>
</feature>
<dbReference type="InterPro" id="IPR036259">
    <property type="entry name" value="MFS_trans_sf"/>
</dbReference>
<dbReference type="InParanoid" id="Q23C05"/>
<proteinExistence type="predicted"/>
<dbReference type="Proteomes" id="UP000009168">
    <property type="component" value="Unassembled WGS sequence"/>
</dbReference>
<protein>
    <submittedName>
        <fullName evidence="7">MFS transporter</fullName>
    </submittedName>
</protein>
<dbReference type="RefSeq" id="XP_001014208.2">
    <property type="nucleotide sequence ID" value="XM_001014208.2"/>
</dbReference>
<dbReference type="GeneID" id="7843647"/>
<dbReference type="PROSITE" id="PS50850">
    <property type="entry name" value="MFS"/>
    <property type="match status" value="1"/>
</dbReference>
<accession>Q23C05</accession>
<dbReference type="Pfam" id="PF00083">
    <property type="entry name" value="Sugar_tr"/>
    <property type="match status" value="1"/>
</dbReference>
<gene>
    <name evidence="7" type="ORF">TTHERM_00225770</name>
</gene>
<dbReference type="InterPro" id="IPR020846">
    <property type="entry name" value="MFS_dom"/>
</dbReference>
<evidence type="ECO:0000313" key="8">
    <source>
        <dbReference type="Proteomes" id="UP000009168"/>
    </source>
</evidence>
<dbReference type="KEGG" id="tet:TTHERM_00225770"/>
<feature type="transmembrane region" description="Helical" evidence="5">
    <location>
        <begin position="146"/>
        <end position="164"/>
    </location>
</feature>
<dbReference type="Gene3D" id="1.20.1250.20">
    <property type="entry name" value="MFS general substrate transporter like domains"/>
    <property type="match status" value="1"/>
</dbReference>
<evidence type="ECO:0000256" key="2">
    <source>
        <dbReference type="ARBA" id="ARBA00022692"/>
    </source>
</evidence>
<evidence type="ECO:0000256" key="5">
    <source>
        <dbReference type="SAM" id="Phobius"/>
    </source>
</evidence>
<feature type="domain" description="Major facilitator superfamily (MFS) profile" evidence="6">
    <location>
        <begin position="57"/>
        <end position="504"/>
    </location>
</feature>
<dbReference type="SUPFAM" id="SSF103473">
    <property type="entry name" value="MFS general substrate transporter"/>
    <property type="match status" value="1"/>
</dbReference>
<evidence type="ECO:0000256" key="3">
    <source>
        <dbReference type="ARBA" id="ARBA00022989"/>
    </source>
</evidence>
<keyword evidence="4 5" id="KW-0472">Membrane</keyword>
<keyword evidence="3 5" id="KW-1133">Transmembrane helix</keyword>
<dbReference type="PANTHER" id="PTHR24064">
    <property type="entry name" value="SOLUTE CARRIER FAMILY 22 MEMBER"/>
    <property type="match status" value="1"/>
</dbReference>
<feature type="transmembrane region" description="Helical" evidence="5">
    <location>
        <begin position="353"/>
        <end position="372"/>
    </location>
</feature>
<feature type="transmembrane region" description="Helical" evidence="5">
    <location>
        <begin position="479"/>
        <end position="499"/>
    </location>
</feature>
<keyword evidence="8" id="KW-1185">Reference proteome</keyword>
<dbReference type="eggNOG" id="KOG0255">
    <property type="taxonomic scope" value="Eukaryota"/>
</dbReference>
<evidence type="ECO:0000313" key="7">
    <source>
        <dbReference type="EMBL" id="EAR93963.2"/>
    </source>
</evidence>
<evidence type="ECO:0000259" key="6">
    <source>
        <dbReference type="PROSITE" id="PS50850"/>
    </source>
</evidence>
<name>Q23C05_TETTS</name>
<dbReference type="GO" id="GO:0022857">
    <property type="term" value="F:transmembrane transporter activity"/>
    <property type="evidence" value="ECO:0007669"/>
    <property type="project" value="InterPro"/>
</dbReference>
<feature type="transmembrane region" description="Helical" evidence="5">
    <location>
        <begin position="233"/>
        <end position="254"/>
    </location>
</feature>
<evidence type="ECO:0000256" key="1">
    <source>
        <dbReference type="ARBA" id="ARBA00004141"/>
    </source>
</evidence>
<reference evidence="8" key="1">
    <citation type="journal article" date="2006" name="PLoS Biol.">
        <title>Macronuclear genome sequence of the ciliate Tetrahymena thermophila, a model eukaryote.</title>
        <authorList>
            <person name="Eisen J.A."/>
            <person name="Coyne R.S."/>
            <person name="Wu M."/>
            <person name="Wu D."/>
            <person name="Thiagarajan M."/>
            <person name="Wortman J.R."/>
            <person name="Badger J.H."/>
            <person name="Ren Q."/>
            <person name="Amedeo P."/>
            <person name="Jones K.M."/>
            <person name="Tallon L.J."/>
            <person name="Delcher A.L."/>
            <person name="Salzberg S.L."/>
            <person name="Silva J.C."/>
            <person name="Haas B.J."/>
            <person name="Majoros W.H."/>
            <person name="Farzad M."/>
            <person name="Carlton J.M."/>
            <person name="Smith R.K. Jr."/>
            <person name="Garg J."/>
            <person name="Pearlman R.E."/>
            <person name="Karrer K.M."/>
            <person name="Sun L."/>
            <person name="Manning G."/>
            <person name="Elde N.C."/>
            <person name="Turkewitz A.P."/>
            <person name="Asai D.J."/>
            <person name="Wilkes D.E."/>
            <person name="Wang Y."/>
            <person name="Cai H."/>
            <person name="Collins K."/>
            <person name="Stewart B.A."/>
            <person name="Lee S.R."/>
            <person name="Wilamowska K."/>
            <person name="Weinberg Z."/>
            <person name="Ruzzo W.L."/>
            <person name="Wloga D."/>
            <person name="Gaertig J."/>
            <person name="Frankel J."/>
            <person name="Tsao C.-C."/>
            <person name="Gorovsky M.A."/>
            <person name="Keeling P.J."/>
            <person name="Waller R.F."/>
            <person name="Patron N.J."/>
            <person name="Cherry J.M."/>
            <person name="Stover N.A."/>
            <person name="Krieger C.J."/>
            <person name="del Toro C."/>
            <person name="Ryder H.F."/>
            <person name="Williamson S.C."/>
            <person name="Barbeau R.A."/>
            <person name="Hamilton E.P."/>
            <person name="Orias E."/>
        </authorList>
    </citation>
    <scope>NUCLEOTIDE SEQUENCE [LARGE SCALE GENOMIC DNA]</scope>
    <source>
        <strain evidence="8">SB210</strain>
    </source>
</reference>
<dbReference type="InterPro" id="IPR005828">
    <property type="entry name" value="MFS_sugar_transport-like"/>
</dbReference>
<dbReference type="STRING" id="312017.Q23C05"/>
<evidence type="ECO:0000256" key="4">
    <source>
        <dbReference type="ARBA" id="ARBA00023136"/>
    </source>
</evidence>
<keyword evidence="2 5" id="KW-0812">Transmembrane</keyword>